<dbReference type="PANTHER" id="PTHR11109">
    <property type="entry name" value="GTP CYCLOHYDROLASE I"/>
    <property type="match status" value="1"/>
</dbReference>
<dbReference type="Proteomes" id="UP000220527">
    <property type="component" value="Unassembled WGS sequence"/>
</dbReference>
<reference evidence="8" key="1">
    <citation type="submission" date="2017-08" db="EMBL/GenBank/DDBJ databases">
        <authorList>
            <person name="Grouzdev D.S."/>
            <person name="Gaisin V.A."/>
            <person name="Rysina M.S."/>
            <person name="Gorlenko V.M."/>
        </authorList>
    </citation>
    <scope>NUCLEOTIDE SEQUENCE [LARGE SCALE GENOMIC DNA]</scope>
    <source>
        <strain evidence="8">Kir15-3F</strain>
    </source>
</reference>
<accession>A0A2A6RGH2</accession>
<gene>
    <name evidence="5 7" type="primary">folE</name>
    <name evidence="7" type="ORF">CJ255_16420</name>
</gene>
<comment type="caution">
    <text evidence="7">The sequence shown here is derived from an EMBL/GenBank/DDBJ whole genome shotgun (WGS) entry which is preliminary data.</text>
</comment>
<dbReference type="PROSITE" id="PS00859">
    <property type="entry name" value="GTP_CYCLOHYDROL_1_1"/>
    <property type="match status" value="1"/>
</dbReference>
<dbReference type="NCBIfam" id="NF006826">
    <property type="entry name" value="PRK09347.1-3"/>
    <property type="match status" value="1"/>
</dbReference>
<keyword evidence="5" id="KW-0862">Zinc</keyword>
<dbReference type="NCBIfam" id="NF006825">
    <property type="entry name" value="PRK09347.1-2"/>
    <property type="match status" value="1"/>
</dbReference>
<feature type="binding site" evidence="5">
    <location>
        <position position="184"/>
    </location>
    <ligand>
        <name>Zn(2+)</name>
        <dbReference type="ChEBI" id="CHEBI:29105"/>
    </ligand>
</feature>
<evidence type="ECO:0000313" key="8">
    <source>
        <dbReference type="Proteomes" id="UP000220527"/>
    </source>
</evidence>
<keyword evidence="5" id="KW-0479">Metal-binding</keyword>
<dbReference type="Pfam" id="PF01227">
    <property type="entry name" value="GTP_cyclohydroI"/>
    <property type="match status" value="1"/>
</dbReference>
<dbReference type="GO" id="GO:0008270">
    <property type="term" value="F:zinc ion binding"/>
    <property type="evidence" value="ECO:0007669"/>
    <property type="project" value="UniProtKB-UniRule"/>
</dbReference>
<dbReference type="UniPathway" id="UPA00848">
    <property type="reaction ID" value="UER00151"/>
</dbReference>
<dbReference type="Gene3D" id="3.30.1130.10">
    <property type="match status" value="1"/>
</dbReference>
<dbReference type="InterPro" id="IPR018234">
    <property type="entry name" value="GTP_CycHdrlase_I_CS"/>
</dbReference>
<dbReference type="GO" id="GO:0005737">
    <property type="term" value="C:cytoplasm"/>
    <property type="evidence" value="ECO:0007669"/>
    <property type="project" value="TreeGrafter"/>
</dbReference>
<dbReference type="GO" id="GO:0046654">
    <property type="term" value="P:tetrahydrofolate biosynthetic process"/>
    <property type="evidence" value="ECO:0007669"/>
    <property type="project" value="UniProtKB-UniRule"/>
</dbReference>
<keyword evidence="8" id="KW-1185">Reference proteome</keyword>
<dbReference type="GO" id="GO:0005525">
    <property type="term" value="F:GTP binding"/>
    <property type="evidence" value="ECO:0007669"/>
    <property type="project" value="UniProtKB-KW"/>
</dbReference>
<dbReference type="InterPro" id="IPR043133">
    <property type="entry name" value="GTP-CH-I_C/QueF"/>
</dbReference>
<dbReference type="FunFam" id="1.10.286.10:FF:000001">
    <property type="entry name" value="GTP cyclohydrolase 1"/>
    <property type="match status" value="1"/>
</dbReference>
<dbReference type="HAMAP" id="MF_00223">
    <property type="entry name" value="FolE"/>
    <property type="match status" value="1"/>
</dbReference>
<dbReference type="NCBIfam" id="TIGR00063">
    <property type="entry name" value="folE"/>
    <property type="match status" value="1"/>
</dbReference>
<dbReference type="OrthoDB" id="9801207at2"/>
<evidence type="ECO:0000256" key="5">
    <source>
        <dbReference type="HAMAP-Rule" id="MF_00223"/>
    </source>
</evidence>
<feature type="binding site" evidence="5">
    <location>
        <position position="113"/>
    </location>
    <ligand>
        <name>Zn(2+)</name>
        <dbReference type="ChEBI" id="CHEBI:29105"/>
    </ligand>
</feature>
<dbReference type="Gene3D" id="1.10.286.10">
    <property type="match status" value="1"/>
</dbReference>
<sequence length="228" mass="25556">MPSFHTNGHHHTVADFDEHEYEPLIVRGRGKLEGVSYSSDPRTEHAVREILIGIGEQPEREGLLKTPARVAKMYAELTAGYHVDPDALINDAIFSVSYDEMVLVKNIDFSSLCEHHMLPFMGQVHVAYIPQGKVVGLSKIPRIVEMFARRLQVQERMTVQIADFINDRLEPMGVAVVAEGVHMCSVMRGVKKANASMVTSAMRGIFRDDPKTRAEFMAHVGRPRSFEG</sequence>
<dbReference type="FunFam" id="3.30.1130.10:FF:000001">
    <property type="entry name" value="GTP cyclohydrolase 1"/>
    <property type="match status" value="1"/>
</dbReference>
<protein>
    <recommendedName>
        <fullName evidence="5">GTP cyclohydrolase 1</fullName>
        <ecNumber evidence="5">3.5.4.16</ecNumber>
    </recommendedName>
    <alternativeName>
        <fullName evidence="5">GTP cyclohydrolase I</fullName>
        <shortName evidence="5">GTP-CH-I</shortName>
    </alternativeName>
</protein>
<evidence type="ECO:0000256" key="1">
    <source>
        <dbReference type="ARBA" id="ARBA00001052"/>
    </source>
</evidence>
<organism evidence="7 8">
    <name type="scientific">Candidatus Viridilinea mediisalina</name>
    <dbReference type="NCBI Taxonomy" id="2024553"/>
    <lineage>
        <taxon>Bacteria</taxon>
        <taxon>Bacillati</taxon>
        <taxon>Chloroflexota</taxon>
        <taxon>Chloroflexia</taxon>
        <taxon>Chloroflexales</taxon>
        <taxon>Chloroflexineae</taxon>
        <taxon>Oscillochloridaceae</taxon>
        <taxon>Candidatus Viridilinea</taxon>
    </lineage>
</organism>
<name>A0A2A6RGH2_9CHLR</name>
<dbReference type="GO" id="GO:0006729">
    <property type="term" value="P:tetrahydrobiopterin biosynthetic process"/>
    <property type="evidence" value="ECO:0007669"/>
    <property type="project" value="TreeGrafter"/>
</dbReference>
<dbReference type="SUPFAM" id="SSF55620">
    <property type="entry name" value="Tetrahydrobiopterin biosynthesis enzymes-like"/>
    <property type="match status" value="1"/>
</dbReference>
<evidence type="ECO:0000256" key="2">
    <source>
        <dbReference type="ARBA" id="ARBA00005080"/>
    </source>
</evidence>
<dbReference type="GO" id="GO:0006730">
    <property type="term" value="P:one-carbon metabolic process"/>
    <property type="evidence" value="ECO:0007669"/>
    <property type="project" value="UniProtKB-UniRule"/>
</dbReference>
<dbReference type="InterPro" id="IPR020602">
    <property type="entry name" value="GTP_CycHdrlase_I_dom"/>
</dbReference>
<dbReference type="PROSITE" id="PS00860">
    <property type="entry name" value="GTP_CYCLOHYDROL_1_2"/>
    <property type="match status" value="1"/>
</dbReference>
<feature type="binding site" evidence="5">
    <location>
        <position position="116"/>
    </location>
    <ligand>
        <name>Zn(2+)</name>
        <dbReference type="ChEBI" id="CHEBI:29105"/>
    </ligand>
</feature>
<keyword evidence="5" id="KW-0342">GTP-binding</keyword>
<comment type="pathway">
    <text evidence="2 5">Cofactor biosynthesis; 7,8-dihydroneopterin triphosphate biosynthesis; 7,8-dihydroneopterin triphosphate from GTP: step 1/1.</text>
</comment>
<keyword evidence="4 5" id="KW-0378">Hydrolase</keyword>
<dbReference type="AlphaFoldDB" id="A0A2A6RGH2"/>
<keyword evidence="5" id="KW-0547">Nucleotide-binding</keyword>
<evidence type="ECO:0000256" key="4">
    <source>
        <dbReference type="ARBA" id="ARBA00022801"/>
    </source>
</evidence>
<dbReference type="GO" id="GO:0003934">
    <property type="term" value="F:GTP cyclohydrolase I activity"/>
    <property type="evidence" value="ECO:0007669"/>
    <property type="project" value="UniProtKB-UniRule"/>
</dbReference>
<dbReference type="InterPro" id="IPR001474">
    <property type="entry name" value="GTP_CycHdrlase_I"/>
</dbReference>
<evidence type="ECO:0000313" key="7">
    <source>
        <dbReference type="EMBL" id="PDW01960.1"/>
    </source>
</evidence>
<keyword evidence="3 5" id="KW-0554">One-carbon metabolism</keyword>
<evidence type="ECO:0000256" key="3">
    <source>
        <dbReference type="ARBA" id="ARBA00022563"/>
    </source>
</evidence>
<dbReference type="InterPro" id="IPR043134">
    <property type="entry name" value="GTP-CH-I_N"/>
</dbReference>
<dbReference type="PANTHER" id="PTHR11109:SF7">
    <property type="entry name" value="GTP CYCLOHYDROLASE 1"/>
    <property type="match status" value="1"/>
</dbReference>
<dbReference type="EMBL" id="NQWI01000096">
    <property type="protein sequence ID" value="PDW01960.1"/>
    <property type="molecule type" value="Genomic_DNA"/>
</dbReference>
<dbReference type="EC" id="3.5.4.16" evidence="5"/>
<comment type="similarity">
    <text evidence="5">Belongs to the GTP cyclohydrolase I family.</text>
</comment>
<dbReference type="RefSeq" id="WP_097645186.1">
    <property type="nucleotide sequence ID" value="NZ_NQWI01000096.1"/>
</dbReference>
<proteinExistence type="inferred from homology"/>
<comment type="catalytic activity">
    <reaction evidence="1 5">
        <text>GTP + H2O = 7,8-dihydroneopterin 3'-triphosphate + formate + H(+)</text>
        <dbReference type="Rhea" id="RHEA:17473"/>
        <dbReference type="ChEBI" id="CHEBI:15377"/>
        <dbReference type="ChEBI" id="CHEBI:15378"/>
        <dbReference type="ChEBI" id="CHEBI:15740"/>
        <dbReference type="ChEBI" id="CHEBI:37565"/>
        <dbReference type="ChEBI" id="CHEBI:58462"/>
        <dbReference type="EC" id="3.5.4.16"/>
    </reaction>
</comment>
<feature type="domain" description="GTP cyclohydrolase I" evidence="6">
    <location>
        <begin position="44"/>
        <end position="220"/>
    </location>
</feature>
<comment type="subunit">
    <text evidence="5">Homopolymer.</text>
</comment>
<evidence type="ECO:0000259" key="6">
    <source>
        <dbReference type="Pfam" id="PF01227"/>
    </source>
</evidence>